<dbReference type="AlphaFoldDB" id="C2E3G5"/>
<gene>
    <name evidence="2" type="ORF">HMPREF0528_0289</name>
</gene>
<comment type="caution">
    <text evidence="2">The sequence shown here is derived from an EMBL/GenBank/DDBJ whole genome shotgun (WGS) entry which is preliminary data.</text>
</comment>
<evidence type="ECO:0000313" key="3">
    <source>
        <dbReference type="Proteomes" id="UP000003491"/>
    </source>
</evidence>
<dbReference type="EMBL" id="ACGR01000023">
    <property type="protein sequence ID" value="EEJ60626.1"/>
    <property type="molecule type" value="Genomic_DNA"/>
</dbReference>
<proteinExistence type="predicted"/>
<dbReference type="PATRIC" id="fig|525330.7.peg.789"/>
<keyword evidence="1" id="KW-0472">Membrane</keyword>
<dbReference type="HOGENOM" id="CLU_2450855_0_0_9"/>
<evidence type="ECO:0000313" key="2">
    <source>
        <dbReference type="EMBL" id="EEJ60626.1"/>
    </source>
</evidence>
<keyword evidence="1" id="KW-1133">Transmembrane helix</keyword>
<evidence type="ECO:0000256" key="1">
    <source>
        <dbReference type="SAM" id="Phobius"/>
    </source>
</evidence>
<reference evidence="2 3" key="1">
    <citation type="submission" date="2009-01" db="EMBL/GenBank/DDBJ databases">
        <authorList>
            <person name="Qin X."/>
            <person name="Bachman B."/>
            <person name="Battles P."/>
            <person name="Bell A."/>
            <person name="Bess C."/>
            <person name="Bickham C."/>
            <person name="Chaboub L."/>
            <person name="Chen D."/>
            <person name="Coyle M."/>
            <person name="Deiros D.R."/>
            <person name="Dinh H."/>
            <person name="Forbes L."/>
            <person name="Fowler G."/>
            <person name="Francisco L."/>
            <person name="Fu Q."/>
            <person name="Gubbala S."/>
            <person name="Hale W."/>
            <person name="Han Y."/>
            <person name="Hemphill L."/>
            <person name="Highlander S.K."/>
            <person name="Hirani K."/>
            <person name="Hogues M."/>
            <person name="Jackson L."/>
            <person name="Jakkamsetti A."/>
            <person name="Javaid M."/>
            <person name="Jiang H."/>
            <person name="Korchina V."/>
            <person name="Kovar C."/>
            <person name="Lara F."/>
            <person name="Lee S."/>
            <person name="Mata R."/>
            <person name="Mathew T."/>
            <person name="Moen C."/>
            <person name="Morales K."/>
            <person name="Munidasa M."/>
            <person name="Nazareth L."/>
            <person name="Ngo R."/>
            <person name="Nguyen L."/>
            <person name="Okwuonu G."/>
            <person name="Ongeri F."/>
            <person name="Patil S."/>
            <person name="Petrosino J."/>
            <person name="Pham C."/>
            <person name="Pham P."/>
            <person name="Pu L.-L."/>
            <person name="Puazo M."/>
            <person name="Raj R."/>
            <person name="Reid J."/>
            <person name="Rouhana J."/>
            <person name="Saada N."/>
            <person name="Shang Y."/>
            <person name="Simmons D."/>
            <person name="Thornton R."/>
            <person name="Warren J."/>
            <person name="Weissenberger G."/>
            <person name="Zhang J."/>
            <person name="Zhang L."/>
            <person name="Zhou C."/>
            <person name="Zhu D."/>
            <person name="Muzny D."/>
            <person name="Worley K."/>
            <person name="Gibbs R."/>
        </authorList>
    </citation>
    <scope>NUCLEOTIDE SEQUENCE [LARGE SCALE GENOMIC DNA]</scope>
    <source>
        <strain evidence="2 3">ATCC 33200</strain>
    </source>
</reference>
<name>C2E3G5_LACJH</name>
<protein>
    <submittedName>
        <fullName evidence="2">Uncharacterized protein</fullName>
    </submittedName>
</protein>
<sequence>MLQTLTIDGGMSAKAVTENIDKLPHALQTFLESPVTGVFNITWLGGDGMIAAIIVGLLVGWIYSAIMKKAGLLSYLNKFQLLFLTNLLL</sequence>
<feature type="transmembrane region" description="Helical" evidence="1">
    <location>
        <begin position="41"/>
        <end position="63"/>
    </location>
</feature>
<accession>C2E3G5</accession>
<keyword evidence="1" id="KW-0812">Transmembrane</keyword>
<dbReference type="Proteomes" id="UP000003491">
    <property type="component" value="Unassembled WGS sequence"/>
</dbReference>
<organism evidence="2 3">
    <name type="scientific">Lactobacillus johnsonii ATCC 33200</name>
    <dbReference type="NCBI Taxonomy" id="525330"/>
    <lineage>
        <taxon>Bacteria</taxon>
        <taxon>Bacillati</taxon>
        <taxon>Bacillota</taxon>
        <taxon>Bacilli</taxon>
        <taxon>Lactobacillales</taxon>
        <taxon>Lactobacillaceae</taxon>
        <taxon>Lactobacillus</taxon>
    </lineage>
</organism>